<sequence>MADPKKQQNEGEGNRTAARAYNKDTKEFVDEGRVGKAAEEARTAMEGGERKDLEAARKEAASHAKEHDPAEVRDHKKSS</sequence>
<evidence type="ECO:0000313" key="2">
    <source>
        <dbReference type="EMBL" id="ABS62191.1"/>
    </source>
</evidence>
<dbReference type="HOGENOM" id="CLU_2602850_0_0_5"/>
<dbReference type="Proteomes" id="UP000006377">
    <property type="component" value="Chromosome"/>
</dbReference>
<keyword evidence="3" id="KW-1185">Reference proteome</keyword>
<feature type="compositionally biased region" description="Basic and acidic residues" evidence="1">
    <location>
        <begin position="1"/>
        <end position="13"/>
    </location>
</feature>
<dbReference type="AlphaFoldDB" id="A7HQK8"/>
<name>A7HQK8_PARL1</name>
<reference evidence="2 3" key="1">
    <citation type="journal article" date="2011" name="Stand. Genomic Sci.">
        <title>Complete genome sequence of Parvibaculum lavamentivorans type strain (DS-1(T)).</title>
        <authorList>
            <person name="Schleheck D."/>
            <person name="Weiss M."/>
            <person name="Pitluck S."/>
            <person name="Bruce D."/>
            <person name="Land M.L."/>
            <person name="Han S."/>
            <person name="Saunders E."/>
            <person name="Tapia R."/>
            <person name="Detter C."/>
            <person name="Brettin T."/>
            <person name="Han J."/>
            <person name="Woyke T."/>
            <person name="Goodwin L."/>
            <person name="Pennacchio L."/>
            <person name="Nolan M."/>
            <person name="Cook A.M."/>
            <person name="Kjelleberg S."/>
            <person name="Thomas T."/>
        </authorList>
    </citation>
    <scope>NUCLEOTIDE SEQUENCE [LARGE SCALE GENOMIC DNA]</scope>
    <source>
        <strain evidence="3">DS-1 / DSM 13023 / NCIMB 13966</strain>
    </source>
</reference>
<organism evidence="2 3">
    <name type="scientific">Parvibaculum lavamentivorans (strain DS-1 / DSM 13023 / NCIMB 13966)</name>
    <dbReference type="NCBI Taxonomy" id="402881"/>
    <lineage>
        <taxon>Bacteria</taxon>
        <taxon>Pseudomonadati</taxon>
        <taxon>Pseudomonadota</taxon>
        <taxon>Alphaproteobacteria</taxon>
        <taxon>Hyphomicrobiales</taxon>
        <taxon>Parvibaculaceae</taxon>
        <taxon>Parvibaculum</taxon>
    </lineage>
</organism>
<dbReference type="eggNOG" id="ENOG5033K6C">
    <property type="taxonomic scope" value="Bacteria"/>
</dbReference>
<dbReference type="EMBL" id="CP000774">
    <property type="protein sequence ID" value="ABS62191.1"/>
    <property type="molecule type" value="Genomic_DNA"/>
</dbReference>
<protein>
    <submittedName>
        <fullName evidence="2">Uncharacterized protein</fullName>
    </submittedName>
</protein>
<dbReference type="OrthoDB" id="5801866at2"/>
<accession>A7HQK8</accession>
<dbReference type="RefSeq" id="WP_011995482.1">
    <property type="nucleotide sequence ID" value="NC_009719.1"/>
</dbReference>
<evidence type="ECO:0000256" key="1">
    <source>
        <dbReference type="SAM" id="MobiDB-lite"/>
    </source>
</evidence>
<dbReference type="KEGG" id="pla:Plav_0568"/>
<feature type="region of interest" description="Disordered" evidence="1">
    <location>
        <begin position="1"/>
        <end position="79"/>
    </location>
</feature>
<feature type="compositionally biased region" description="Basic and acidic residues" evidence="1">
    <location>
        <begin position="21"/>
        <end position="74"/>
    </location>
</feature>
<evidence type="ECO:0000313" key="3">
    <source>
        <dbReference type="Proteomes" id="UP000006377"/>
    </source>
</evidence>
<proteinExistence type="predicted"/>
<gene>
    <name evidence="2" type="ordered locus">Plav_0568</name>
</gene>